<keyword evidence="4" id="KW-0808">Transferase</keyword>
<evidence type="ECO:0000256" key="6">
    <source>
        <dbReference type="SAM" id="MobiDB-lite"/>
    </source>
</evidence>
<dbReference type="EC" id="2.7.13.3" evidence="2"/>
<dbReference type="Gene3D" id="3.30.450.20">
    <property type="entry name" value="PAS domain"/>
    <property type="match status" value="1"/>
</dbReference>
<feature type="domain" description="HTH cro/C1-type" evidence="7">
    <location>
        <begin position="179"/>
        <end position="208"/>
    </location>
</feature>
<evidence type="ECO:0000256" key="2">
    <source>
        <dbReference type="ARBA" id="ARBA00012438"/>
    </source>
</evidence>
<dbReference type="InterPro" id="IPR010982">
    <property type="entry name" value="Lambda_DNA-bd_dom_sf"/>
</dbReference>
<dbReference type="InterPro" id="IPR000014">
    <property type="entry name" value="PAS"/>
</dbReference>
<dbReference type="Proteomes" id="UP001382935">
    <property type="component" value="Chromosome"/>
</dbReference>
<dbReference type="Pfam" id="PF08447">
    <property type="entry name" value="PAS_3"/>
    <property type="match status" value="1"/>
</dbReference>
<keyword evidence="5" id="KW-0418">Kinase</keyword>
<name>A0ABZ2FZW6_9SPHN</name>
<dbReference type="PANTHER" id="PTHR43304">
    <property type="entry name" value="PHYTOCHROME-LIKE PROTEIN CPH1"/>
    <property type="match status" value="1"/>
</dbReference>
<protein>
    <recommendedName>
        <fullName evidence="2">histidine kinase</fullName>
        <ecNumber evidence="2">2.7.13.3</ecNumber>
    </recommendedName>
</protein>
<dbReference type="RefSeq" id="WP_338503091.1">
    <property type="nucleotide sequence ID" value="NZ_CP145607.1"/>
</dbReference>
<gene>
    <name evidence="8" type="ORF">V6R86_06740</name>
</gene>
<proteinExistence type="predicted"/>
<feature type="region of interest" description="Disordered" evidence="6">
    <location>
        <begin position="247"/>
        <end position="271"/>
    </location>
</feature>
<accession>A0ABZ2FZW6</accession>
<organism evidence="8 9">
    <name type="scientific">Sphingomonas kaistensis</name>
    <dbReference type="NCBI Taxonomy" id="298708"/>
    <lineage>
        <taxon>Bacteria</taxon>
        <taxon>Pseudomonadati</taxon>
        <taxon>Pseudomonadota</taxon>
        <taxon>Alphaproteobacteria</taxon>
        <taxon>Sphingomonadales</taxon>
        <taxon>Sphingomonadaceae</taxon>
        <taxon>Sphingomonas</taxon>
    </lineage>
</organism>
<dbReference type="InterPro" id="IPR052162">
    <property type="entry name" value="Sensor_kinase/Photoreceptor"/>
</dbReference>
<evidence type="ECO:0000256" key="3">
    <source>
        <dbReference type="ARBA" id="ARBA00022553"/>
    </source>
</evidence>
<dbReference type="Gene3D" id="1.10.260.40">
    <property type="entry name" value="lambda repressor-like DNA-binding domains"/>
    <property type="match status" value="1"/>
</dbReference>
<comment type="catalytic activity">
    <reaction evidence="1">
        <text>ATP + protein L-histidine = ADP + protein N-phospho-L-histidine.</text>
        <dbReference type="EC" id="2.7.13.3"/>
    </reaction>
</comment>
<dbReference type="EMBL" id="CP145607">
    <property type="protein sequence ID" value="WWM70378.1"/>
    <property type="molecule type" value="Genomic_DNA"/>
</dbReference>
<dbReference type="CDD" id="cd00130">
    <property type="entry name" value="PAS"/>
    <property type="match status" value="1"/>
</dbReference>
<dbReference type="SUPFAM" id="SSF47413">
    <property type="entry name" value="lambda repressor-like DNA-binding domains"/>
    <property type="match status" value="1"/>
</dbReference>
<dbReference type="InterPro" id="IPR001610">
    <property type="entry name" value="PAC"/>
</dbReference>
<dbReference type="InterPro" id="IPR013655">
    <property type="entry name" value="PAS_fold_3"/>
</dbReference>
<reference evidence="8 9" key="1">
    <citation type="submission" date="2024-02" db="EMBL/GenBank/DDBJ databases">
        <title>Full genome sequence of Sphingomonas kaistensis.</title>
        <authorList>
            <person name="Poletto B.L."/>
            <person name="Silva G."/>
            <person name="Galante D."/>
            <person name="Campos K.R."/>
            <person name="Santos M.B.N."/>
            <person name="Sacchi C.T."/>
        </authorList>
    </citation>
    <scope>NUCLEOTIDE SEQUENCE [LARGE SCALE GENOMIC DNA]</scope>
    <source>
        <strain evidence="8 9">MA4R</strain>
    </source>
</reference>
<dbReference type="InterPro" id="IPR001387">
    <property type="entry name" value="Cro/C1-type_HTH"/>
</dbReference>
<sequence length="271" mass="29452">MEVQVAQFASNNLRHVDFLSPVGFLCYEDDMPWNKISHDNLVRFVRETAAATWAVDADGYVLDVPEWSALTGQTAAEAEGDGWMNAIHPDDVERVAAAWRTAVAHSSHYNTDYRLRCADGSYRWFNARGVPVQGVNGETTSWIGIILAIPGASRPSRSLDAPRRTRPADQFEDISPAALRAARAILNWPADKLAERAGVARSTIRRLEDDAPSSTPRKASVQKILAVLAAEGVRFLGSGTRVMGILDPSASDPGNAGETNADVRRAGQTLQ</sequence>
<evidence type="ECO:0000256" key="4">
    <source>
        <dbReference type="ARBA" id="ARBA00022679"/>
    </source>
</evidence>
<dbReference type="NCBIfam" id="TIGR00229">
    <property type="entry name" value="sensory_box"/>
    <property type="match status" value="1"/>
</dbReference>
<dbReference type="SUPFAM" id="SSF55785">
    <property type="entry name" value="PYP-like sensor domain (PAS domain)"/>
    <property type="match status" value="1"/>
</dbReference>
<dbReference type="CDD" id="cd00093">
    <property type="entry name" value="HTH_XRE"/>
    <property type="match status" value="1"/>
</dbReference>
<dbReference type="SMART" id="SM00530">
    <property type="entry name" value="HTH_XRE"/>
    <property type="match status" value="1"/>
</dbReference>
<dbReference type="PROSITE" id="PS50943">
    <property type="entry name" value="HTH_CROC1"/>
    <property type="match status" value="1"/>
</dbReference>
<evidence type="ECO:0000256" key="5">
    <source>
        <dbReference type="ARBA" id="ARBA00022777"/>
    </source>
</evidence>
<keyword evidence="3" id="KW-0597">Phosphoprotein</keyword>
<keyword evidence="9" id="KW-1185">Reference proteome</keyword>
<evidence type="ECO:0000256" key="1">
    <source>
        <dbReference type="ARBA" id="ARBA00000085"/>
    </source>
</evidence>
<dbReference type="InterPro" id="IPR035965">
    <property type="entry name" value="PAS-like_dom_sf"/>
</dbReference>
<dbReference type="SMART" id="SM00086">
    <property type="entry name" value="PAC"/>
    <property type="match status" value="1"/>
</dbReference>
<evidence type="ECO:0000313" key="9">
    <source>
        <dbReference type="Proteomes" id="UP001382935"/>
    </source>
</evidence>
<evidence type="ECO:0000259" key="7">
    <source>
        <dbReference type="PROSITE" id="PS50943"/>
    </source>
</evidence>
<dbReference type="PANTHER" id="PTHR43304:SF1">
    <property type="entry name" value="PAC DOMAIN-CONTAINING PROTEIN"/>
    <property type="match status" value="1"/>
</dbReference>
<evidence type="ECO:0000313" key="8">
    <source>
        <dbReference type="EMBL" id="WWM70378.1"/>
    </source>
</evidence>